<keyword evidence="2" id="KW-1185">Reference proteome</keyword>
<proteinExistence type="predicted"/>
<dbReference type="Proteomes" id="UP001152888">
    <property type="component" value="Unassembled WGS sequence"/>
</dbReference>
<evidence type="ECO:0008006" key="3">
    <source>
        <dbReference type="Google" id="ProtNLM"/>
    </source>
</evidence>
<sequence>MNKKTTEIASAKSESAKMVFPDTSAKWKELANLFEERWNFPHCLGAIDGKHIDIIPPADSGSYYYNYKGRHSMVLMAIVDARY</sequence>
<name>A0A9P0KTA6_ACAOB</name>
<dbReference type="OrthoDB" id="6775305at2759"/>
<accession>A0A9P0KTA6</accession>
<evidence type="ECO:0000313" key="2">
    <source>
        <dbReference type="Proteomes" id="UP001152888"/>
    </source>
</evidence>
<gene>
    <name evidence="1" type="ORF">ACAOBT_LOCUS14850</name>
</gene>
<protein>
    <recommendedName>
        <fullName evidence="3">DDE Tnp4 domain-containing protein</fullName>
    </recommendedName>
</protein>
<reference evidence="1" key="1">
    <citation type="submission" date="2022-03" db="EMBL/GenBank/DDBJ databases">
        <authorList>
            <person name="Sayadi A."/>
        </authorList>
    </citation>
    <scope>NUCLEOTIDE SEQUENCE</scope>
</reference>
<evidence type="ECO:0000313" key="1">
    <source>
        <dbReference type="EMBL" id="CAH1982139.1"/>
    </source>
</evidence>
<dbReference type="EMBL" id="CAKOFQ010006917">
    <property type="protein sequence ID" value="CAH1982139.1"/>
    <property type="molecule type" value="Genomic_DNA"/>
</dbReference>
<comment type="caution">
    <text evidence="1">The sequence shown here is derived from an EMBL/GenBank/DDBJ whole genome shotgun (WGS) entry which is preliminary data.</text>
</comment>
<dbReference type="AlphaFoldDB" id="A0A9P0KTA6"/>
<organism evidence="1 2">
    <name type="scientific">Acanthoscelides obtectus</name>
    <name type="common">Bean weevil</name>
    <name type="synonym">Bruchus obtectus</name>
    <dbReference type="NCBI Taxonomy" id="200917"/>
    <lineage>
        <taxon>Eukaryota</taxon>
        <taxon>Metazoa</taxon>
        <taxon>Ecdysozoa</taxon>
        <taxon>Arthropoda</taxon>
        <taxon>Hexapoda</taxon>
        <taxon>Insecta</taxon>
        <taxon>Pterygota</taxon>
        <taxon>Neoptera</taxon>
        <taxon>Endopterygota</taxon>
        <taxon>Coleoptera</taxon>
        <taxon>Polyphaga</taxon>
        <taxon>Cucujiformia</taxon>
        <taxon>Chrysomeloidea</taxon>
        <taxon>Chrysomelidae</taxon>
        <taxon>Bruchinae</taxon>
        <taxon>Bruchini</taxon>
        <taxon>Acanthoscelides</taxon>
    </lineage>
</organism>